<dbReference type="HOGENOM" id="CLU_2247886_0_0_5"/>
<name>Q2K8Q9_RHIEC</name>
<dbReference type="Proteomes" id="UP000001936">
    <property type="component" value="Chromosome"/>
</dbReference>
<dbReference type="OrthoDB" id="9977783at2"/>
<dbReference type="AlphaFoldDB" id="Q2K8Q9"/>
<evidence type="ECO:0000256" key="1">
    <source>
        <dbReference type="SAM" id="SignalP"/>
    </source>
</evidence>
<proteinExistence type="predicted"/>
<evidence type="ECO:0000313" key="2">
    <source>
        <dbReference type="EMBL" id="ABC90777.1"/>
    </source>
</evidence>
<dbReference type="KEGG" id="ret:RHE_CH01992"/>
<reference evidence="2 3" key="1">
    <citation type="journal article" date="2006" name="Proc. Natl. Acad. Sci. U.S.A.">
        <title>The partitioned Rhizobium etli genome: genetic and metabolic redundancy in seven interacting replicons.</title>
        <authorList>
            <person name="Gonzalez V."/>
            <person name="Santamaria R.I."/>
            <person name="Bustos P."/>
            <person name="Hernandez-Gonzalez I."/>
            <person name="Medrano-Soto A."/>
            <person name="Moreno-Hagelsieb G."/>
            <person name="Janga S.C."/>
            <person name="Ramirez M.A."/>
            <person name="Jimenez-Jacinto V."/>
            <person name="Collado-Vides J."/>
            <person name="Davila G."/>
        </authorList>
    </citation>
    <scope>NUCLEOTIDE SEQUENCE [LARGE SCALE GENOMIC DNA]</scope>
    <source>
        <strain evidence="3">ATCC 51251 / DSM 11541 / JCM 21823 / NBRC 15573 / CFN 42</strain>
    </source>
</reference>
<dbReference type="EMBL" id="CP000133">
    <property type="protein sequence ID" value="ABC90777.1"/>
    <property type="molecule type" value="Genomic_DNA"/>
</dbReference>
<keyword evidence="3" id="KW-1185">Reference proteome</keyword>
<keyword evidence="1" id="KW-0732">Signal</keyword>
<accession>Q2K8Q9</accession>
<organism evidence="2 3">
    <name type="scientific">Rhizobium etli (strain ATCC 51251 / DSM 11541 / JCM 21823 / NBRC 15573 / CFN 42)</name>
    <dbReference type="NCBI Taxonomy" id="347834"/>
    <lineage>
        <taxon>Bacteria</taxon>
        <taxon>Pseudomonadati</taxon>
        <taxon>Pseudomonadota</taxon>
        <taxon>Alphaproteobacteria</taxon>
        <taxon>Hyphomicrobiales</taxon>
        <taxon>Rhizobiaceae</taxon>
        <taxon>Rhizobium/Agrobacterium group</taxon>
        <taxon>Rhizobium</taxon>
    </lineage>
</organism>
<dbReference type="RefSeq" id="WP_011425266.1">
    <property type="nucleotide sequence ID" value="NC_007761.1"/>
</dbReference>
<feature type="signal peptide" evidence="1">
    <location>
        <begin position="1"/>
        <end position="24"/>
    </location>
</feature>
<protein>
    <submittedName>
        <fullName evidence="2">Uncharacterized protein</fullName>
    </submittedName>
</protein>
<sequence length="104" mass="11516">MVTKFWKCLLLAPAVFILPGWSLFGGSDGPSADVAASYLTNELGNVSNLKLSNCSGDDTHQSCIAAYNRTFGPGRYYEELNMDFQKTPSGWNVTRYRVIKTDIL</sequence>
<gene>
    <name evidence="2" type="ordered locus">RHE_CH01992</name>
</gene>
<feature type="chain" id="PRO_5004211082" evidence="1">
    <location>
        <begin position="25"/>
        <end position="104"/>
    </location>
</feature>
<evidence type="ECO:0000313" key="3">
    <source>
        <dbReference type="Proteomes" id="UP000001936"/>
    </source>
</evidence>